<dbReference type="InterPro" id="IPR043145">
    <property type="entry name" value="Znf_ZZ_sf"/>
</dbReference>
<dbReference type="GeneID" id="37042400"/>
<organism evidence="8 9">
    <name type="scientific">Acaromyces ingoldii</name>
    <dbReference type="NCBI Taxonomy" id="215250"/>
    <lineage>
        <taxon>Eukaryota</taxon>
        <taxon>Fungi</taxon>
        <taxon>Dikarya</taxon>
        <taxon>Basidiomycota</taxon>
        <taxon>Ustilaginomycotina</taxon>
        <taxon>Exobasidiomycetes</taxon>
        <taxon>Exobasidiales</taxon>
        <taxon>Cryptobasidiaceae</taxon>
        <taxon>Acaromyces</taxon>
    </lineage>
</organism>
<protein>
    <recommendedName>
        <fullName evidence="10">ZZ-type domain-containing protein</fullName>
    </recommendedName>
</protein>
<feature type="domain" description="PB1" evidence="7">
    <location>
        <begin position="13"/>
        <end position="102"/>
    </location>
</feature>
<dbReference type="AlphaFoldDB" id="A0A316YWG6"/>
<dbReference type="InterPro" id="IPR000433">
    <property type="entry name" value="Znf_ZZ"/>
</dbReference>
<feature type="compositionally biased region" description="Low complexity" evidence="5">
    <location>
        <begin position="518"/>
        <end position="531"/>
    </location>
</feature>
<evidence type="ECO:0000259" key="7">
    <source>
        <dbReference type="PROSITE" id="PS51745"/>
    </source>
</evidence>
<feature type="region of interest" description="Disordered" evidence="5">
    <location>
        <begin position="517"/>
        <end position="556"/>
    </location>
</feature>
<dbReference type="EMBL" id="KZ819634">
    <property type="protein sequence ID" value="PWN93386.1"/>
    <property type="molecule type" value="Genomic_DNA"/>
</dbReference>
<feature type="compositionally biased region" description="Low complexity" evidence="5">
    <location>
        <begin position="374"/>
        <end position="398"/>
    </location>
</feature>
<dbReference type="STRING" id="215250.A0A316YWG6"/>
<evidence type="ECO:0000259" key="6">
    <source>
        <dbReference type="PROSITE" id="PS50135"/>
    </source>
</evidence>
<feature type="region of interest" description="Disordered" evidence="5">
    <location>
        <begin position="113"/>
        <end position="215"/>
    </location>
</feature>
<dbReference type="PANTHER" id="PTHR20930">
    <property type="entry name" value="OVARIAN CARCINOMA ANTIGEN CA125-RELATED"/>
    <property type="match status" value="1"/>
</dbReference>
<feature type="region of interest" description="Disordered" evidence="5">
    <location>
        <begin position="254"/>
        <end position="283"/>
    </location>
</feature>
<feature type="compositionally biased region" description="Basic and acidic residues" evidence="5">
    <location>
        <begin position="168"/>
        <end position="180"/>
    </location>
</feature>
<dbReference type="PROSITE" id="PS51745">
    <property type="entry name" value="PB1"/>
    <property type="match status" value="1"/>
</dbReference>
<feature type="compositionally biased region" description="Polar residues" evidence="5">
    <location>
        <begin position="129"/>
        <end position="139"/>
    </location>
</feature>
<keyword evidence="2 4" id="KW-0863">Zinc-finger</keyword>
<feature type="compositionally biased region" description="Low complexity" evidence="5">
    <location>
        <begin position="190"/>
        <end position="213"/>
    </location>
</feature>
<feature type="compositionally biased region" description="Polar residues" evidence="5">
    <location>
        <begin position="268"/>
        <end position="278"/>
    </location>
</feature>
<evidence type="ECO:0000256" key="3">
    <source>
        <dbReference type="ARBA" id="ARBA00022833"/>
    </source>
</evidence>
<evidence type="ECO:0000256" key="5">
    <source>
        <dbReference type="SAM" id="MobiDB-lite"/>
    </source>
</evidence>
<name>A0A316YWG6_9BASI</name>
<gene>
    <name evidence="8" type="ORF">FA10DRAFT_264043</name>
</gene>
<dbReference type="OrthoDB" id="661148at2759"/>
<dbReference type="PROSITE" id="PS50135">
    <property type="entry name" value="ZF_ZZ_2"/>
    <property type="match status" value="1"/>
</dbReference>
<evidence type="ECO:0000313" key="8">
    <source>
        <dbReference type="EMBL" id="PWN93386.1"/>
    </source>
</evidence>
<feature type="region of interest" description="Disordered" evidence="5">
    <location>
        <begin position="374"/>
        <end position="403"/>
    </location>
</feature>
<dbReference type="SMART" id="SM00666">
    <property type="entry name" value="PB1"/>
    <property type="match status" value="1"/>
</dbReference>
<dbReference type="SMART" id="SM00291">
    <property type="entry name" value="ZnF_ZZ"/>
    <property type="match status" value="2"/>
</dbReference>
<accession>A0A316YWG6</accession>
<dbReference type="CDD" id="cd05992">
    <property type="entry name" value="PB1"/>
    <property type="match status" value="1"/>
</dbReference>
<sequence length="713" mass="76897">MTGLNPSLPSNVPLILKASCDERLKRIRFPPDLSSLQYPDFRTKVAGALQFEDVDFTITWEDDDGEHCEIASTEDLQEALLYYLPSDPEAAPGSISMRVTVRVDTGVSLSDFGGSSVYGDGSDDEDASEQSYPVPSWSGSAPHGRVLSRQESQGSYSGASSMSSSSSRRSDGRLAFRKGEGQLYNDGHRQSGSSSQSYSIQGSSRGSLSSLDSNAGGRSRSLEAAWIRARSGPHVSSLTGSSLRNSLDVLDLNHTSMDGDSGSDAESEASNVTRGPTKTSRKRRAEQVLSAIHEGVECRACRVRPITGPRYHCASCDDGADFCTLCERSGKATSVPSHDATHLVIKISVPLETEQSAAIFGQLLNDAQRRLAREASSTESSSRSFGSSSNSRSSSATSLHQEDDVMTSEPIQCSFCSAIIQSHESRYLCANCPVVNIDAATGKTNKEGYNLCANCETHSLQCHDPSHFFFKIQGLPRGRGNPSSQRVRLGDRWEIKELGGGPLAPTLYADLSELAAAQQQNGSHQNNGNQHVPGSYRFPPLPSSTQAPSESHCPGSHFRRWTSKACAPSSSSSSSSSSSNSSTANTMIRGEELPLSSCRSTEGGVKEENSYELEMLGKRKLLVPLQQLVHPSILCDNCYVVVEGKWFRCSQCTSSYDLCARCESRIAHDPSHSFAVFKQPVDLDLFKSCVDHQDGDAAVVRGATRPLLSFSLS</sequence>
<evidence type="ECO:0000256" key="4">
    <source>
        <dbReference type="PROSITE-ProRule" id="PRU00228"/>
    </source>
</evidence>
<dbReference type="Gene3D" id="3.30.60.90">
    <property type="match status" value="2"/>
</dbReference>
<feature type="domain" description="ZZ-type" evidence="6">
    <location>
        <begin position="293"/>
        <end position="352"/>
    </location>
</feature>
<dbReference type="Proteomes" id="UP000245768">
    <property type="component" value="Unassembled WGS sequence"/>
</dbReference>
<dbReference type="SUPFAM" id="SSF57850">
    <property type="entry name" value="RING/U-box"/>
    <property type="match status" value="3"/>
</dbReference>
<dbReference type="Pfam" id="PF00569">
    <property type="entry name" value="ZZ"/>
    <property type="match status" value="1"/>
</dbReference>
<keyword evidence="9" id="KW-1185">Reference proteome</keyword>
<reference evidence="8" key="1">
    <citation type="journal article" date="2018" name="Mol. Biol. Evol.">
        <title>Broad Genomic Sampling Reveals a Smut Pathogenic Ancestry of the Fungal Clade Ustilaginomycotina.</title>
        <authorList>
            <person name="Kijpornyongpan T."/>
            <person name="Mondo S.J."/>
            <person name="Barry K."/>
            <person name="Sandor L."/>
            <person name="Lee J."/>
            <person name="Lipzen A."/>
            <person name="Pangilinan J."/>
            <person name="LaButti K."/>
            <person name="Hainaut M."/>
            <person name="Henrissat B."/>
            <person name="Grigoriev I.V."/>
            <person name="Spatafora J.W."/>
            <person name="Aime M.C."/>
        </authorList>
    </citation>
    <scope>NUCLEOTIDE SEQUENCE [LARGE SCALE GENOMIC DNA]</scope>
    <source>
        <strain evidence="8">MCA 4198</strain>
    </source>
</reference>
<dbReference type="InterPro" id="IPR000270">
    <property type="entry name" value="PB1_dom"/>
</dbReference>
<dbReference type="GO" id="GO:0008270">
    <property type="term" value="F:zinc ion binding"/>
    <property type="evidence" value="ECO:0007669"/>
    <property type="project" value="UniProtKB-KW"/>
</dbReference>
<keyword evidence="1" id="KW-0479">Metal-binding</keyword>
<proteinExistence type="predicted"/>
<dbReference type="Pfam" id="PF00564">
    <property type="entry name" value="PB1"/>
    <property type="match status" value="1"/>
</dbReference>
<evidence type="ECO:0000256" key="1">
    <source>
        <dbReference type="ARBA" id="ARBA00022723"/>
    </source>
</evidence>
<evidence type="ECO:0000256" key="2">
    <source>
        <dbReference type="ARBA" id="ARBA00022771"/>
    </source>
</evidence>
<dbReference type="SUPFAM" id="SSF54277">
    <property type="entry name" value="CAD &amp; PB1 domains"/>
    <property type="match status" value="1"/>
</dbReference>
<dbReference type="Gene3D" id="3.10.20.90">
    <property type="entry name" value="Phosphatidylinositol 3-kinase Catalytic Subunit, Chain A, domain 1"/>
    <property type="match status" value="1"/>
</dbReference>
<evidence type="ECO:0008006" key="10">
    <source>
        <dbReference type="Google" id="ProtNLM"/>
    </source>
</evidence>
<dbReference type="InParanoid" id="A0A316YWG6"/>
<dbReference type="RefSeq" id="XP_025380584.1">
    <property type="nucleotide sequence ID" value="XM_025520484.1"/>
</dbReference>
<feature type="compositionally biased region" description="Low complexity" evidence="5">
    <location>
        <begin position="152"/>
        <end position="167"/>
    </location>
</feature>
<dbReference type="PANTHER" id="PTHR20930:SF0">
    <property type="entry name" value="PROTEIN ILRUN"/>
    <property type="match status" value="1"/>
</dbReference>
<keyword evidence="3" id="KW-0862">Zinc</keyword>
<dbReference type="InterPro" id="IPR053793">
    <property type="entry name" value="PB1-like"/>
</dbReference>
<evidence type="ECO:0000313" key="9">
    <source>
        <dbReference type="Proteomes" id="UP000245768"/>
    </source>
</evidence>